<dbReference type="InterPro" id="IPR051317">
    <property type="entry name" value="Gfo/Idh/MocA_oxidoreduct"/>
</dbReference>
<dbReference type="Pfam" id="PF01408">
    <property type="entry name" value="GFO_IDH_MocA"/>
    <property type="match status" value="1"/>
</dbReference>
<dbReference type="RefSeq" id="XP_062635124.1">
    <property type="nucleotide sequence ID" value="XM_062781434.1"/>
</dbReference>
<reference evidence="3" key="2">
    <citation type="submission" date="2023-05" db="EMBL/GenBank/DDBJ databases">
        <authorList>
            <consortium name="Lawrence Berkeley National Laboratory"/>
            <person name="Steindorff A."/>
            <person name="Hensen N."/>
            <person name="Bonometti L."/>
            <person name="Westerberg I."/>
            <person name="Brannstrom I.O."/>
            <person name="Guillou S."/>
            <person name="Cros-Aarteil S."/>
            <person name="Calhoun S."/>
            <person name="Haridas S."/>
            <person name="Kuo A."/>
            <person name="Mondo S."/>
            <person name="Pangilinan J."/>
            <person name="Riley R."/>
            <person name="Labutti K."/>
            <person name="Andreopoulos B."/>
            <person name="Lipzen A."/>
            <person name="Chen C."/>
            <person name="Yanf M."/>
            <person name="Daum C."/>
            <person name="Ng V."/>
            <person name="Clum A."/>
            <person name="Ohm R."/>
            <person name="Martin F."/>
            <person name="Silar P."/>
            <person name="Natvig D."/>
            <person name="Lalanne C."/>
            <person name="Gautier V."/>
            <person name="Ament-Velasquez S.L."/>
            <person name="Kruys A."/>
            <person name="Hutchinson M.I."/>
            <person name="Powell A.J."/>
            <person name="Barry K."/>
            <person name="Miller A.N."/>
            <person name="Grigoriev I.V."/>
            <person name="Debuchy R."/>
            <person name="Gladieux P."/>
            <person name="Thoren M.H."/>
            <person name="Johannesson H."/>
        </authorList>
    </citation>
    <scope>NUCLEOTIDE SEQUENCE</scope>
    <source>
        <strain evidence="3">CBS 141.50</strain>
    </source>
</reference>
<evidence type="ECO:0000313" key="3">
    <source>
        <dbReference type="EMBL" id="KAK4141753.1"/>
    </source>
</evidence>
<organism evidence="3 4">
    <name type="scientific">Dichotomopilus funicola</name>
    <dbReference type="NCBI Taxonomy" id="1934379"/>
    <lineage>
        <taxon>Eukaryota</taxon>
        <taxon>Fungi</taxon>
        <taxon>Dikarya</taxon>
        <taxon>Ascomycota</taxon>
        <taxon>Pezizomycotina</taxon>
        <taxon>Sordariomycetes</taxon>
        <taxon>Sordariomycetidae</taxon>
        <taxon>Sordariales</taxon>
        <taxon>Chaetomiaceae</taxon>
        <taxon>Dichotomopilus</taxon>
    </lineage>
</organism>
<proteinExistence type="predicted"/>
<dbReference type="Pfam" id="PF22685">
    <property type="entry name" value="Gal80p_C-like"/>
    <property type="match status" value="1"/>
</dbReference>
<comment type="caution">
    <text evidence="3">The sequence shown here is derived from an EMBL/GenBank/DDBJ whole genome shotgun (WGS) entry which is preliminary data.</text>
</comment>
<dbReference type="GO" id="GO:0000166">
    <property type="term" value="F:nucleotide binding"/>
    <property type="evidence" value="ECO:0007669"/>
    <property type="project" value="InterPro"/>
</dbReference>
<accession>A0AAN6UYU3</accession>
<feature type="domain" description="Gfo/Idh/MocA-like oxidoreductase N-terminal" evidence="1">
    <location>
        <begin position="11"/>
        <end position="134"/>
    </location>
</feature>
<evidence type="ECO:0000259" key="2">
    <source>
        <dbReference type="Pfam" id="PF22685"/>
    </source>
</evidence>
<dbReference type="SUPFAM" id="SSF55347">
    <property type="entry name" value="Glyceraldehyde-3-phosphate dehydrogenase-like, C-terminal domain"/>
    <property type="match status" value="1"/>
</dbReference>
<evidence type="ECO:0000259" key="1">
    <source>
        <dbReference type="Pfam" id="PF01408"/>
    </source>
</evidence>
<dbReference type="AlphaFoldDB" id="A0AAN6UYU3"/>
<reference evidence="3" key="1">
    <citation type="journal article" date="2023" name="Mol. Phylogenet. Evol.">
        <title>Genome-scale phylogeny and comparative genomics of the fungal order Sordariales.</title>
        <authorList>
            <person name="Hensen N."/>
            <person name="Bonometti L."/>
            <person name="Westerberg I."/>
            <person name="Brannstrom I.O."/>
            <person name="Guillou S."/>
            <person name="Cros-Aarteil S."/>
            <person name="Calhoun S."/>
            <person name="Haridas S."/>
            <person name="Kuo A."/>
            <person name="Mondo S."/>
            <person name="Pangilinan J."/>
            <person name="Riley R."/>
            <person name="LaButti K."/>
            <person name="Andreopoulos B."/>
            <person name="Lipzen A."/>
            <person name="Chen C."/>
            <person name="Yan M."/>
            <person name="Daum C."/>
            <person name="Ng V."/>
            <person name="Clum A."/>
            <person name="Steindorff A."/>
            <person name="Ohm R.A."/>
            <person name="Martin F."/>
            <person name="Silar P."/>
            <person name="Natvig D.O."/>
            <person name="Lalanne C."/>
            <person name="Gautier V."/>
            <person name="Ament-Velasquez S.L."/>
            <person name="Kruys A."/>
            <person name="Hutchinson M.I."/>
            <person name="Powell A.J."/>
            <person name="Barry K."/>
            <person name="Miller A.N."/>
            <person name="Grigoriev I.V."/>
            <person name="Debuchy R."/>
            <person name="Gladieux P."/>
            <person name="Hiltunen Thoren M."/>
            <person name="Johannesson H."/>
        </authorList>
    </citation>
    <scope>NUCLEOTIDE SEQUENCE</scope>
    <source>
        <strain evidence="3">CBS 141.50</strain>
    </source>
</reference>
<dbReference type="GeneID" id="87818047"/>
<dbReference type="Gene3D" id="3.30.360.10">
    <property type="entry name" value="Dihydrodipicolinate Reductase, domain 2"/>
    <property type="match status" value="1"/>
</dbReference>
<dbReference type="PANTHER" id="PTHR43708:SF1">
    <property type="entry name" value="GALACTOSE_LACTOSE METABOLISM REGULATORY PROTEIN GAL80"/>
    <property type="match status" value="1"/>
</dbReference>
<dbReference type="Gene3D" id="3.40.50.720">
    <property type="entry name" value="NAD(P)-binding Rossmann-like Domain"/>
    <property type="match status" value="1"/>
</dbReference>
<dbReference type="InterPro" id="IPR000683">
    <property type="entry name" value="Gfo/Idh/MocA-like_OxRdtase_N"/>
</dbReference>
<dbReference type="Proteomes" id="UP001302676">
    <property type="component" value="Unassembled WGS sequence"/>
</dbReference>
<dbReference type="InterPro" id="IPR055080">
    <property type="entry name" value="Gal80p-like_C"/>
</dbReference>
<dbReference type="InterPro" id="IPR036291">
    <property type="entry name" value="NAD(P)-bd_dom_sf"/>
</dbReference>
<dbReference type="SUPFAM" id="SSF51735">
    <property type="entry name" value="NAD(P)-binding Rossmann-fold domains"/>
    <property type="match status" value="1"/>
</dbReference>
<evidence type="ECO:0000313" key="4">
    <source>
        <dbReference type="Proteomes" id="UP001302676"/>
    </source>
</evidence>
<gene>
    <name evidence="3" type="ORF">C8A04DRAFT_30597</name>
</gene>
<dbReference type="PANTHER" id="PTHR43708">
    <property type="entry name" value="CONSERVED EXPRESSED OXIDOREDUCTASE (EUROFUNG)"/>
    <property type="match status" value="1"/>
</dbReference>
<feature type="domain" description="Gal80p-like C-terminal" evidence="2">
    <location>
        <begin position="154"/>
        <end position="317"/>
    </location>
</feature>
<protein>
    <submittedName>
        <fullName evidence="3">Oxidoreductase</fullName>
    </submittedName>
</protein>
<sequence>MSPQNEEPKTLRVAIIGLSASAITSWASTAHLPNLLSPSGRTRFRIVALCNSSLSAAHAAVAAYHLDPLTTRAYGDPESLARDEEVDLVLVNTRVDKHLETALPSVKAGRDVFVEWPVARDQGEVEVLRQALRQSRAAGKKGRVLVGLQGRWAPPVVRIKELLREGKIGRLLSSRVEAYGGSRDREVLPVGLKYFAERRVGGNPITIGFGHVVDFVQSVVGDLTLESTHAHFQLQRPDVRIRGPAQDDKIVETITSDVPDLLSLHGFTNIPLSSLPPNERKNTSPATLSFTFRRGQPFPGTPSLIWTLHGTTGEIRLVAPAGISLQADAYAEPVTIHLHTFAKGDGPDAVEEVKWDWTVTQREVGVRARGVQSVLFAFGDAVLAGGHGGEQGKKGWEERGWVELDEAAERAGQIEGWLEGFKG</sequence>
<name>A0AAN6UYU3_9PEZI</name>
<dbReference type="EMBL" id="MU853606">
    <property type="protein sequence ID" value="KAK4141753.1"/>
    <property type="molecule type" value="Genomic_DNA"/>
</dbReference>
<keyword evidence="4" id="KW-1185">Reference proteome</keyword>